<proteinExistence type="predicted"/>
<dbReference type="RefSeq" id="WP_053951065.1">
    <property type="nucleotide sequence ID" value="NZ_CP010552.1"/>
</dbReference>
<dbReference type="Gene3D" id="2.60.120.620">
    <property type="entry name" value="q2cbj1_9rhob like domain"/>
    <property type="match status" value="1"/>
</dbReference>
<dbReference type="Proteomes" id="UP000058020">
    <property type="component" value="Chromosome"/>
</dbReference>
<dbReference type="OrthoDB" id="9783171at2"/>
<reference evidence="1 2" key="1">
    <citation type="journal article" date="2015" name="Genome Announc.">
        <title>Genome Sequence of 'Candidatus Thioglobus autotrophica' Strain EF1, a Chemoautotroph from the SUP05 Clade of Marine Gammaproteobacteria.</title>
        <authorList>
            <person name="Shah V."/>
            <person name="Morris R.M."/>
        </authorList>
    </citation>
    <scope>NUCLEOTIDE SEQUENCE [LARGE SCALE GENOMIC DNA]</scope>
    <source>
        <strain evidence="1 2">EF1</strain>
    </source>
</reference>
<gene>
    <name evidence="1" type="ORF">SP60_02085</name>
</gene>
<keyword evidence="2" id="KW-1185">Reference proteome</keyword>
<dbReference type="EMBL" id="CP010552">
    <property type="protein sequence ID" value="ALE52135.1"/>
    <property type="molecule type" value="Genomic_DNA"/>
</dbReference>
<organism evidence="1 2">
    <name type="scientific">Candidatus Thioglobus autotrophicus</name>
    <dbReference type="NCBI Taxonomy" id="1705394"/>
    <lineage>
        <taxon>Bacteria</taxon>
        <taxon>Pseudomonadati</taxon>
        <taxon>Pseudomonadota</taxon>
        <taxon>Gammaproteobacteria</taxon>
        <taxon>Candidatus Pseudothioglobaceae</taxon>
        <taxon>Candidatus Thioglobus</taxon>
    </lineage>
</organism>
<accession>A0A0M3TU14</accession>
<dbReference type="AlphaFoldDB" id="A0A0M3TU14"/>
<dbReference type="STRING" id="1705394.SP60_02085"/>
<dbReference type="KEGG" id="tho:SP60_02085"/>
<protein>
    <recommendedName>
        <fullName evidence="3">Prolyl 4-hydroxylase alpha subunit Fe(2+) 2OG dioxygenase domain-containing protein</fullName>
    </recommendedName>
</protein>
<name>A0A0M3TU14_9GAMM</name>
<evidence type="ECO:0000313" key="1">
    <source>
        <dbReference type="EMBL" id="ALE52135.1"/>
    </source>
</evidence>
<evidence type="ECO:0008006" key="3">
    <source>
        <dbReference type="Google" id="ProtNLM"/>
    </source>
</evidence>
<sequence length="182" mass="20449">MEIINQKYKSLSKFKNDFFSASPFPYLILDDFLDTEYFKVLTETLQQNNDILMGKNFTSGVESNKSISTNSQLPDLVSNIVDELNTQNWVDNFKKLSGIETLVASNSKLANYHEMESGGLLGPHVDHSSEPNLGLPHVLNIIIYLSSDWEVDFGGSTIFFNPTGVEAKSKVEYIPNYNTPIN</sequence>
<evidence type="ECO:0000313" key="2">
    <source>
        <dbReference type="Proteomes" id="UP000058020"/>
    </source>
</evidence>